<keyword evidence="2" id="KW-1185">Reference proteome</keyword>
<name>A0A370TYB4_9HELO</name>
<dbReference type="EMBL" id="NPIC01000001">
    <property type="protein sequence ID" value="RDL40504.1"/>
    <property type="molecule type" value="Genomic_DNA"/>
</dbReference>
<comment type="caution">
    <text evidence="1">The sequence shown here is derived from an EMBL/GenBank/DDBJ whole genome shotgun (WGS) entry which is preliminary data.</text>
</comment>
<dbReference type="InterPro" id="IPR052895">
    <property type="entry name" value="HetReg/Transcr_Mod"/>
</dbReference>
<evidence type="ECO:0008006" key="3">
    <source>
        <dbReference type="Google" id="ProtNLM"/>
    </source>
</evidence>
<dbReference type="GeneID" id="43593332"/>
<gene>
    <name evidence="1" type="ORF">BP5553_00483</name>
</gene>
<dbReference type="OrthoDB" id="3563329at2759"/>
<reference evidence="1 2" key="1">
    <citation type="journal article" date="2018" name="IMA Fungus">
        <title>IMA Genome-F 9: Draft genome sequence of Annulohypoxylon stygium, Aspergillus mulundensis, Berkeleyomyces basicola (syn. Thielaviopsis basicola), Ceratocystis smalleyi, two Cercospora beticola strains, Coleophoma cylindrospora, Fusarium fracticaudum, Phialophora cf. hyalina, and Morchella septimelata.</title>
        <authorList>
            <person name="Wingfield B.D."/>
            <person name="Bills G.F."/>
            <person name="Dong Y."/>
            <person name="Huang W."/>
            <person name="Nel W.J."/>
            <person name="Swalarsk-Parry B.S."/>
            <person name="Vaghefi N."/>
            <person name="Wilken P.M."/>
            <person name="An Z."/>
            <person name="de Beer Z.W."/>
            <person name="De Vos L."/>
            <person name="Chen L."/>
            <person name="Duong T.A."/>
            <person name="Gao Y."/>
            <person name="Hammerbacher A."/>
            <person name="Kikkert J.R."/>
            <person name="Li Y."/>
            <person name="Li H."/>
            <person name="Li K."/>
            <person name="Li Q."/>
            <person name="Liu X."/>
            <person name="Ma X."/>
            <person name="Naidoo K."/>
            <person name="Pethybridge S.J."/>
            <person name="Sun J."/>
            <person name="Steenkamp E.T."/>
            <person name="van der Nest M.A."/>
            <person name="van Wyk S."/>
            <person name="Wingfield M.J."/>
            <person name="Xiong C."/>
            <person name="Yue Q."/>
            <person name="Zhang X."/>
        </authorList>
    </citation>
    <scope>NUCLEOTIDE SEQUENCE [LARGE SCALE GENOMIC DNA]</scope>
    <source>
        <strain evidence="1 2">BP 5553</strain>
    </source>
</reference>
<sequence length="486" mass="55051">MAKLQDLAQEQKKFEIKKEKFFRDYYRKESKRNQGDARTCFRYPEHLVSSALCANLQIQSEWEAKLEKLLKTRSRFMEDEVDLSPTADVLCGVDRCSWNIFSVAARYLRACLKLPSNQILNVILQISDMKGNLSYKYPDIIHLVYEHDEAGVWVSEVLGHLKAVELKLRRSLTVLLIAFSRSKAQDPTDRIAALLSLTNDTSQRLLKPNYSLGAGHAYQRAMIKAFSENMGLVLLENFVSPSLSHIPGTSSCVPDFACFSPWCDVLEISEEHDLDHDPYRIEDNFTHPEFTVHGNLLSAYGEVLDSIAYCTSIISPAGMYHFQSNHAIREGHLILDQCLPRVHDFTFIASVQEGVLCYESNPWLLEKSILDIIQSRNGQAALQDNGTSLSHYRIYARDGTRKSKQKWSSQLYVHNQGRQLLRTADGWLAIGPARINSLKVGDLIVSLGARSESYALRPLADGTHLSRGLVEVEDHSAVNYKEPKFP</sequence>
<protein>
    <recommendedName>
        <fullName evidence="3">Heterokaryon incompatibility domain-containing protein</fullName>
    </recommendedName>
</protein>
<evidence type="ECO:0000313" key="2">
    <source>
        <dbReference type="Proteomes" id="UP000254866"/>
    </source>
</evidence>
<proteinExistence type="predicted"/>
<evidence type="ECO:0000313" key="1">
    <source>
        <dbReference type="EMBL" id="RDL40504.1"/>
    </source>
</evidence>
<dbReference type="AlphaFoldDB" id="A0A370TYB4"/>
<dbReference type="Proteomes" id="UP000254866">
    <property type="component" value="Unassembled WGS sequence"/>
</dbReference>
<organism evidence="1 2">
    <name type="scientific">Venustampulla echinocandica</name>
    <dbReference type="NCBI Taxonomy" id="2656787"/>
    <lineage>
        <taxon>Eukaryota</taxon>
        <taxon>Fungi</taxon>
        <taxon>Dikarya</taxon>
        <taxon>Ascomycota</taxon>
        <taxon>Pezizomycotina</taxon>
        <taxon>Leotiomycetes</taxon>
        <taxon>Helotiales</taxon>
        <taxon>Pleuroascaceae</taxon>
        <taxon>Venustampulla</taxon>
    </lineage>
</organism>
<dbReference type="PANTHER" id="PTHR24148:SF73">
    <property type="entry name" value="HET DOMAIN PROTEIN (AFU_ORTHOLOGUE AFUA_8G01020)"/>
    <property type="match status" value="1"/>
</dbReference>
<dbReference type="RefSeq" id="XP_031873160.1">
    <property type="nucleotide sequence ID" value="XM_032009106.1"/>
</dbReference>
<accession>A0A370TYB4</accession>
<dbReference type="PANTHER" id="PTHR24148">
    <property type="entry name" value="ANKYRIN REPEAT DOMAIN-CONTAINING PROTEIN 39 HOMOLOG-RELATED"/>
    <property type="match status" value="1"/>
</dbReference>